<sequence>MQVKKFTFNPFQENTFILFDDTKECLIVDAGCYFPEEFVQLKKFIEENDLVPQKLISTHSHLDHVFGNHIVTKELKLQLGIHPEDEQTLKMLKTTADLYQVPNVFESPEPDFYFEHGDTIKFGKSELEVRFVPGHAPGHVVFVDHKDSLVINGDCLFAGSIGRTDLPGGDHATLLKSIQEQLFTLPDEYVVYCGHGPETTVGDEKRTNPFF</sequence>
<dbReference type="Proteomes" id="UP000683507">
    <property type="component" value="Chromosome"/>
</dbReference>
<evidence type="ECO:0000256" key="4">
    <source>
        <dbReference type="ARBA" id="ARBA00022833"/>
    </source>
</evidence>
<protein>
    <submittedName>
        <fullName evidence="6">Hydroxyacylglutathione hydrolase GloC</fullName>
        <ecNumber evidence="6">3.1.2.6</ecNumber>
    </submittedName>
</protein>
<feature type="domain" description="Metallo-beta-lactamase" evidence="5">
    <location>
        <begin position="12"/>
        <end position="195"/>
    </location>
</feature>
<dbReference type="EC" id="3.1.2.6" evidence="6"/>
<dbReference type="GO" id="GO:0046872">
    <property type="term" value="F:metal ion binding"/>
    <property type="evidence" value="ECO:0007669"/>
    <property type="project" value="UniProtKB-KW"/>
</dbReference>
<evidence type="ECO:0000259" key="5">
    <source>
        <dbReference type="SMART" id="SM00849"/>
    </source>
</evidence>
<keyword evidence="2" id="KW-0479">Metal-binding</keyword>
<dbReference type="AlphaFoldDB" id="A0A916JKL9"/>
<dbReference type="EMBL" id="OU015584">
    <property type="protein sequence ID" value="CAG5079589.1"/>
    <property type="molecule type" value="Genomic_DNA"/>
</dbReference>
<dbReference type="InterPro" id="IPR001279">
    <property type="entry name" value="Metallo-B-lactamas"/>
</dbReference>
<evidence type="ECO:0000313" key="7">
    <source>
        <dbReference type="Proteomes" id="UP000683507"/>
    </source>
</evidence>
<keyword evidence="4" id="KW-0862">Zinc</keyword>
<accession>A0A916JKL9</accession>
<proteinExistence type="predicted"/>
<dbReference type="Gene3D" id="3.60.15.10">
    <property type="entry name" value="Ribonuclease Z/Hydroxyacylglutathione hydrolase-like"/>
    <property type="match status" value="1"/>
</dbReference>
<dbReference type="InterPro" id="IPR051453">
    <property type="entry name" value="MBL_Glyoxalase_II"/>
</dbReference>
<comment type="cofactor">
    <cofactor evidence="1">
        <name>Zn(2+)</name>
        <dbReference type="ChEBI" id="CHEBI:29105"/>
    </cofactor>
</comment>
<organism evidence="6 7">
    <name type="scientific">Parvicella tangerina</name>
    <dbReference type="NCBI Taxonomy" id="2829795"/>
    <lineage>
        <taxon>Bacteria</taxon>
        <taxon>Pseudomonadati</taxon>
        <taxon>Bacteroidota</taxon>
        <taxon>Flavobacteriia</taxon>
        <taxon>Flavobacteriales</taxon>
        <taxon>Parvicellaceae</taxon>
        <taxon>Parvicella</taxon>
    </lineage>
</organism>
<gene>
    <name evidence="6" type="primary">gloC</name>
    <name evidence="6" type="ORF">CRYO30217_00983</name>
</gene>
<evidence type="ECO:0000256" key="2">
    <source>
        <dbReference type="ARBA" id="ARBA00022723"/>
    </source>
</evidence>
<dbReference type="Pfam" id="PF00753">
    <property type="entry name" value="Lactamase_B"/>
    <property type="match status" value="1"/>
</dbReference>
<name>A0A916JKL9_9FLAO</name>
<keyword evidence="3 6" id="KW-0378">Hydrolase</keyword>
<dbReference type="SUPFAM" id="SSF56281">
    <property type="entry name" value="Metallo-hydrolase/oxidoreductase"/>
    <property type="match status" value="1"/>
</dbReference>
<evidence type="ECO:0000256" key="3">
    <source>
        <dbReference type="ARBA" id="ARBA00022801"/>
    </source>
</evidence>
<dbReference type="InterPro" id="IPR036866">
    <property type="entry name" value="RibonucZ/Hydroxyglut_hydro"/>
</dbReference>
<dbReference type="GO" id="GO:0004416">
    <property type="term" value="F:hydroxyacylglutathione hydrolase activity"/>
    <property type="evidence" value="ECO:0007669"/>
    <property type="project" value="UniProtKB-EC"/>
</dbReference>
<dbReference type="KEGG" id="ptan:CRYO30217_00983"/>
<dbReference type="PANTHER" id="PTHR46233:SF3">
    <property type="entry name" value="HYDROXYACYLGLUTATHIONE HYDROLASE GLOC"/>
    <property type="match status" value="1"/>
</dbReference>
<reference evidence="6" key="1">
    <citation type="submission" date="2021-04" db="EMBL/GenBank/DDBJ databases">
        <authorList>
            <person name="Rodrigo-Torres L."/>
            <person name="Arahal R. D."/>
            <person name="Lucena T."/>
        </authorList>
    </citation>
    <scope>NUCLEOTIDE SEQUENCE</scope>
    <source>
        <strain evidence="6">AS29M-1</strain>
    </source>
</reference>
<dbReference type="SMART" id="SM00849">
    <property type="entry name" value="Lactamase_B"/>
    <property type="match status" value="1"/>
</dbReference>
<evidence type="ECO:0000256" key="1">
    <source>
        <dbReference type="ARBA" id="ARBA00001947"/>
    </source>
</evidence>
<dbReference type="PANTHER" id="PTHR46233">
    <property type="entry name" value="HYDROXYACYLGLUTATHIONE HYDROLASE GLOC"/>
    <property type="match status" value="1"/>
</dbReference>
<keyword evidence="7" id="KW-1185">Reference proteome</keyword>
<evidence type="ECO:0000313" key="6">
    <source>
        <dbReference type="EMBL" id="CAG5079589.1"/>
    </source>
</evidence>
<dbReference type="RefSeq" id="WP_258541203.1">
    <property type="nucleotide sequence ID" value="NZ_OU015584.1"/>
</dbReference>